<keyword evidence="2" id="KW-1185">Reference proteome</keyword>
<feature type="non-terminal residue" evidence="1">
    <location>
        <position position="368"/>
    </location>
</feature>
<dbReference type="EMBL" id="JABVED010000043">
    <property type="protein sequence ID" value="MBC6451719.1"/>
    <property type="molecule type" value="Genomic_DNA"/>
</dbReference>
<protein>
    <submittedName>
        <fullName evidence="1">Type IV secretion protein Rhs</fullName>
    </submittedName>
</protein>
<dbReference type="Proteomes" id="UP000734823">
    <property type="component" value="Unassembled WGS sequence"/>
</dbReference>
<sequence>MTTPSAAGAGAFEVAVAAVAESSGTQGTFAASSLSPAGTWSSSGNSGSFSWSYPIAVPPSAAGGAPTVSLSYGSSAVDGLTSGTNNQSSWIGLGWSYSPGFIERTFRTCSEDIVDSPPQTSDLCWNQPNVTFSLGGKSTPLVWNGTKWKPETDDGEIVELATDGDPGALGANGARHGERWKITTADGTEYWFGRHKLPGATNQEATNSAWTVPVAHPGTGDSCQVNTLTQPHCARAWRWNLDYVRDTHGNATAYYYDKETNLYGANNATTGVSYTRGGWPKRIDYGLRETNGSIYGSVVPNTVKFKPTGRCTNSDPETCASVPLTTANQLTWRDVPVDQKCDASPCNTHGPTFWLTCCVPGLMETSKP</sequence>
<evidence type="ECO:0000313" key="1">
    <source>
        <dbReference type="EMBL" id="MBC6451719.1"/>
    </source>
</evidence>
<name>A0ABR7LGD2_9PSEU</name>
<reference evidence="1 2" key="1">
    <citation type="submission" date="2020-06" db="EMBL/GenBank/DDBJ databases">
        <title>Actinokineospora xiongansis sp. nov., isolated from soil of Baiyangdian.</title>
        <authorList>
            <person name="Zhang X."/>
        </authorList>
    </citation>
    <scope>NUCLEOTIDE SEQUENCE [LARGE SCALE GENOMIC DNA]</scope>
    <source>
        <strain evidence="1 2">HBU206404</strain>
    </source>
</reference>
<evidence type="ECO:0000313" key="2">
    <source>
        <dbReference type="Proteomes" id="UP000734823"/>
    </source>
</evidence>
<comment type="caution">
    <text evidence="1">The sequence shown here is derived from an EMBL/GenBank/DDBJ whole genome shotgun (WGS) entry which is preliminary data.</text>
</comment>
<gene>
    <name evidence="1" type="ORF">GPZ80_31705</name>
</gene>
<organism evidence="1 2">
    <name type="scientific">Actinokineospora xionganensis</name>
    <dbReference type="NCBI Taxonomy" id="2684470"/>
    <lineage>
        <taxon>Bacteria</taxon>
        <taxon>Bacillati</taxon>
        <taxon>Actinomycetota</taxon>
        <taxon>Actinomycetes</taxon>
        <taxon>Pseudonocardiales</taxon>
        <taxon>Pseudonocardiaceae</taxon>
        <taxon>Actinokineospora</taxon>
    </lineage>
</organism>
<accession>A0ABR7LGD2</accession>
<proteinExistence type="predicted"/>